<proteinExistence type="predicted"/>
<dbReference type="EMBL" id="JAGTXB010000026">
    <property type="protein sequence ID" value="MBS0031864.1"/>
    <property type="molecule type" value="Genomic_DNA"/>
</dbReference>
<accession>A0ABS5J9H4</accession>
<organism evidence="1 2">
    <name type="scientific">Chitinophaga hostae</name>
    <dbReference type="NCBI Taxonomy" id="2831022"/>
    <lineage>
        <taxon>Bacteria</taxon>
        <taxon>Pseudomonadati</taxon>
        <taxon>Bacteroidota</taxon>
        <taxon>Chitinophagia</taxon>
        <taxon>Chitinophagales</taxon>
        <taxon>Chitinophagaceae</taxon>
        <taxon>Chitinophaga</taxon>
    </lineage>
</organism>
<reference evidence="1 2" key="1">
    <citation type="submission" date="2021-04" db="EMBL/GenBank/DDBJ databases">
        <title>Chitinophaga sp. nov., isolated from the rhizosphere soil.</title>
        <authorList>
            <person name="He S."/>
        </authorList>
    </citation>
    <scope>NUCLEOTIDE SEQUENCE [LARGE SCALE GENOMIC DNA]</scope>
    <source>
        <strain evidence="1 2">2R12</strain>
    </source>
</reference>
<sequence length="171" mass="19768">MNHITLEQLFEDCTATDVPAAQTAIKYLEHTIEKHTGNKQTAETYQALFSGREDLLHLQLTAADLRSITRFLFFLLMNYPDRAVATARCLVKCYDKTMATGICMAIEAYWQQSDETTCYLTDAITYAGSFEEFDERVITLFRKLKQNGLPETRKVMSAKFAYYKKFYAFEE</sequence>
<gene>
    <name evidence="1" type="ORF">KE626_31320</name>
</gene>
<dbReference type="RefSeq" id="WP_211977025.1">
    <property type="nucleotide sequence ID" value="NZ_CBFHAM010000047.1"/>
</dbReference>
<keyword evidence="2" id="KW-1185">Reference proteome</keyword>
<name>A0ABS5J9H4_9BACT</name>
<comment type="caution">
    <text evidence="1">The sequence shown here is derived from an EMBL/GenBank/DDBJ whole genome shotgun (WGS) entry which is preliminary data.</text>
</comment>
<protein>
    <submittedName>
        <fullName evidence="1">Uncharacterized protein</fullName>
    </submittedName>
</protein>
<evidence type="ECO:0000313" key="1">
    <source>
        <dbReference type="EMBL" id="MBS0031864.1"/>
    </source>
</evidence>
<evidence type="ECO:0000313" key="2">
    <source>
        <dbReference type="Proteomes" id="UP000676386"/>
    </source>
</evidence>
<dbReference type="Proteomes" id="UP000676386">
    <property type="component" value="Unassembled WGS sequence"/>
</dbReference>